<gene>
    <name evidence="8" type="ORF">VMB_01310</name>
</gene>
<evidence type="ECO:0000256" key="6">
    <source>
        <dbReference type="ARBA" id="ARBA00023136"/>
    </source>
</evidence>
<comment type="subcellular location">
    <subcellularLocation>
        <location evidence="1">Cell membrane</location>
    </subcellularLocation>
</comment>
<keyword evidence="6 7" id="KW-0472">Membrane</keyword>
<evidence type="ECO:0000313" key="8">
    <source>
        <dbReference type="EMBL" id="EEW08660.1"/>
    </source>
</evidence>
<feature type="transmembrane region" description="Helical" evidence="7">
    <location>
        <begin position="178"/>
        <end position="196"/>
    </location>
</feature>
<evidence type="ECO:0000256" key="1">
    <source>
        <dbReference type="ARBA" id="ARBA00004236"/>
    </source>
</evidence>
<reference evidence="8 9" key="1">
    <citation type="journal article" date="2009" name="BMC Evol. Biol.">
        <title>Genomic taxonomy of Vibrios.</title>
        <authorList>
            <person name="Thompson C.C."/>
            <person name="Vicente A.C."/>
            <person name="Souza R.C."/>
            <person name="Vasconcelos A.T."/>
            <person name="Vesth T."/>
            <person name="Alves N.Jr."/>
            <person name="Ussery D.W."/>
            <person name="Iida T."/>
            <person name="Thompson F.L."/>
        </authorList>
    </citation>
    <scope>NUCLEOTIDE SEQUENCE [LARGE SCALE GENOMIC DNA]</scope>
    <source>
        <strain evidence="8 9">VM603</strain>
    </source>
</reference>
<evidence type="ECO:0000256" key="7">
    <source>
        <dbReference type="SAM" id="Phobius"/>
    </source>
</evidence>
<protein>
    <recommendedName>
        <fullName evidence="10">Smp protein</fullName>
    </recommendedName>
</protein>
<evidence type="ECO:0008006" key="10">
    <source>
        <dbReference type="Google" id="ProtNLM"/>
    </source>
</evidence>
<comment type="similarity">
    <text evidence="2">Belongs to the Smp family.</text>
</comment>
<dbReference type="InterPro" id="IPR019305">
    <property type="entry name" value="Uncharacterised_Smp"/>
</dbReference>
<dbReference type="Proteomes" id="UP000004827">
    <property type="component" value="Unassembled WGS sequence"/>
</dbReference>
<dbReference type="GO" id="GO:0005886">
    <property type="term" value="C:plasma membrane"/>
    <property type="evidence" value="ECO:0007669"/>
    <property type="project" value="UniProtKB-SubCell"/>
</dbReference>
<keyword evidence="5 7" id="KW-1133">Transmembrane helix</keyword>
<evidence type="ECO:0000256" key="3">
    <source>
        <dbReference type="ARBA" id="ARBA00022475"/>
    </source>
</evidence>
<keyword evidence="4 7" id="KW-0812">Transmembrane</keyword>
<organism evidence="8 9">
    <name type="scientific">Vibrio mimicus VM603</name>
    <dbReference type="NCBI Taxonomy" id="671074"/>
    <lineage>
        <taxon>Bacteria</taxon>
        <taxon>Pseudomonadati</taxon>
        <taxon>Pseudomonadota</taxon>
        <taxon>Gammaproteobacteria</taxon>
        <taxon>Vibrionales</taxon>
        <taxon>Vibrionaceae</taxon>
        <taxon>Vibrio</taxon>
    </lineage>
</organism>
<evidence type="ECO:0000256" key="2">
    <source>
        <dbReference type="ARBA" id="ARBA00005362"/>
    </source>
</evidence>
<evidence type="ECO:0000256" key="4">
    <source>
        <dbReference type="ARBA" id="ARBA00022692"/>
    </source>
</evidence>
<evidence type="ECO:0000313" key="9">
    <source>
        <dbReference type="Proteomes" id="UP000004827"/>
    </source>
</evidence>
<name>D2Y9D4_VIBMI</name>
<dbReference type="AlphaFoldDB" id="D2Y9D4"/>
<dbReference type="EMBL" id="ACYU01000013">
    <property type="protein sequence ID" value="EEW08660.1"/>
    <property type="molecule type" value="Genomic_DNA"/>
</dbReference>
<sequence>MSAVGFLQVSFDMDGSLFSFRVVVRVATVLAVAVMFFITIQNSVVISKGNERIQANQLETLTKVLITQAAMSAGSMIADQDQERLLALTNQLATDRLVFDASIYDSEGVLLAASESALSVREVLGLDTPLHTASIGRQQLVEPVVHDGSLIGFVRITFETGKVTAISDHHYRKSDHNMYWMLLMSFVSGVLLTLLLQRRPKKPTGENLLLKQAEQSLND</sequence>
<evidence type="ECO:0000256" key="5">
    <source>
        <dbReference type="ARBA" id="ARBA00022989"/>
    </source>
</evidence>
<comment type="caution">
    <text evidence="8">The sequence shown here is derived from an EMBL/GenBank/DDBJ whole genome shotgun (WGS) entry which is preliminary data.</text>
</comment>
<accession>D2Y9D4</accession>
<feature type="transmembrane region" description="Helical" evidence="7">
    <location>
        <begin position="20"/>
        <end position="40"/>
    </location>
</feature>
<proteinExistence type="inferred from homology"/>
<dbReference type="Pfam" id="PF10144">
    <property type="entry name" value="SMP_2"/>
    <property type="match status" value="1"/>
</dbReference>
<keyword evidence="3" id="KW-1003">Cell membrane</keyword>